<feature type="transmembrane region" description="Helical" evidence="1">
    <location>
        <begin position="49"/>
        <end position="68"/>
    </location>
</feature>
<accession>A0A1B8U661</accession>
<proteinExistence type="predicted"/>
<dbReference type="RefSeq" id="WP_068357208.1">
    <property type="nucleotide sequence ID" value="NZ_CP019337.1"/>
</dbReference>
<keyword evidence="1" id="KW-1133">Transmembrane helix</keyword>
<dbReference type="KEGG" id="prn:BW723_06565"/>
<keyword evidence="1" id="KW-0812">Transmembrane</keyword>
<name>A0A1B8U661_9FLAO</name>
<gene>
    <name evidence="2" type="ORF">LPB301_02925</name>
</gene>
<comment type="caution">
    <text evidence="2">The sequence shown here is derived from an EMBL/GenBank/DDBJ whole genome shotgun (WGS) entry which is preliminary data.</text>
</comment>
<protein>
    <recommendedName>
        <fullName evidence="4">Redox-active disulfide protein 2</fullName>
    </recommendedName>
</protein>
<evidence type="ECO:0000256" key="1">
    <source>
        <dbReference type="SAM" id="Phobius"/>
    </source>
</evidence>
<feature type="transmembrane region" description="Helical" evidence="1">
    <location>
        <begin position="25"/>
        <end position="43"/>
    </location>
</feature>
<dbReference type="AlphaFoldDB" id="A0A1B8U661"/>
<dbReference type="Proteomes" id="UP000092612">
    <property type="component" value="Unassembled WGS sequence"/>
</dbReference>
<organism evidence="2 3">
    <name type="scientific">Polaribacter reichenbachii</name>
    <dbReference type="NCBI Taxonomy" id="996801"/>
    <lineage>
        <taxon>Bacteria</taxon>
        <taxon>Pseudomonadati</taxon>
        <taxon>Bacteroidota</taxon>
        <taxon>Flavobacteriia</taxon>
        <taxon>Flavobacteriales</taxon>
        <taxon>Flavobacteriaceae</taxon>
    </lineage>
</organism>
<evidence type="ECO:0000313" key="3">
    <source>
        <dbReference type="Proteomes" id="UP000092612"/>
    </source>
</evidence>
<dbReference type="EMBL" id="LSFL01000005">
    <property type="protein sequence ID" value="OBY67308.1"/>
    <property type="molecule type" value="Genomic_DNA"/>
</dbReference>
<keyword evidence="1" id="KW-0472">Membrane</keyword>
<reference evidence="3" key="1">
    <citation type="submission" date="2016-02" db="EMBL/GenBank/DDBJ databases">
        <title>Paenibacillus sp. LPB0068, isolated from Crassostrea gigas.</title>
        <authorList>
            <person name="Shin S.-K."/>
            <person name="Yi H."/>
        </authorList>
    </citation>
    <scope>NUCLEOTIDE SEQUENCE [LARGE SCALE GENOMIC DNA]</scope>
    <source>
        <strain evidence="3">KCTC 23969</strain>
    </source>
</reference>
<keyword evidence="3" id="KW-1185">Reference proteome</keyword>
<dbReference type="STRING" id="996801.BW723_06565"/>
<evidence type="ECO:0000313" key="2">
    <source>
        <dbReference type="EMBL" id="OBY67308.1"/>
    </source>
</evidence>
<evidence type="ECO:0008006" key="4">
    <source>
        <dbReference type="Google" id="ProtNLM"/>
    </source>
</evidence>
<sequence length="79" mass="9350">MASQFSTYTTEELTKKLKTQKRLSIFHFCIIVLLFLVAIYKTYKEGISFSSFLPLFFIPMQIFFTLDIKKLKKEIASRK</sequence>